<evidence type="ECO:0000313" key="4">
    <source>
        <dbReference type="Proteomes" id="UP000518605"/>
    </source>
</evidence>
<gene>
    <name evidence="3" type="ORF">FHS16_003709</name>
</gene>
<keyword evidence="1" id="KW-0812">Transmembrane</keyword>
<organism evidence="3 4">
    <name type="scientific">Paenibacillus endophyticus</name>
    <dbReference type="NCBI Taxonomy" id="1294268"/>
    <lineage>
        <taxon>Bacteria</taxon>
        <taxon>Bacillati</taxon>
        <taxon>Bacillota</taxon>
        <taxon>Bacilli</taxon>
        <taxon>Bacillales</taxon>
        <taxon>Paenibacillaceae</taxon>
        <taxon>Paenibacillus</taxon>
    </lineage>
</organism>
<feature type="transmembrane region" description="Helical" evidence="1">
    <location>
        <begin position="352"/>
        <end position="375"/>
    </location>
</feature>
<dbReference type="RefSeq" id="WP_183565598.1">
    <property type="nucleotide sequence ID" value="NZ_CBCSLB010000010.1"/>
</dbReference>
<evidence type="ECO:0000313" key="3">
    <source>
        <dbReference type="EMBL" id="MBB3153634.1"/>
    </source>
</evidence>
<feature type="signal peptide" evidence="2">
    <location>
        <begin position="1"/>
        <end position="29"/>
    </location>
</feature>
<proteinExistence type="predicted"/>
<keyword evidence="1" id="KW-1133">Transmembrane helix</keyword>
<feature type="transmembrane region" description="Helical" evidence="1">
    <location>
        <begin position="322"/>
        <end position="343"/>
    </location>
</feature>
<feature type="transmembrane region" description="Helical" evidence="1">
    <location>
        <begin position="258"/>
        <end position="277"/>
    </location>
</feature>
<dbReference type="Proteomes" id="UP000518605">
    <property type="component" value="Unassembled WGS sequence"/>
</dbReference>
<keyword evidence="2" id="KW-0732">Signal</keyword>
<dbReference type="Gene3D" id="1.25.40.10">
    <property type="entry name" value="Tetratricopeptide repeat domain"/>
    <property type="match status" value="2"/>
</dbReference>
<keyword evidence="1" id="KW-0472">Membrane</keyword>
<protein>
    <submittedName>
        <fullName evidence="3">Tetratricopeptide (TPR) repeat protein</fullName>
    </submittedName>
</protein>
<sequence>MKKNKSFYFFVSIMIAIIIFVTSSGTSMAQSSSADLEREYNMKANQFFTDKNYEQAAFVLEELLAKIPDLKSETVYRQLTHFYDDYLFNFEKALFFYKEYLDQFPEGVFASAFQDRVAYLNERHSEWQALQNFRKIQLEAGNNSLKVTLDEVETLLSKNENAVIAPEMHIYLANKYFETIEYQKARKNVEKYLNSFDKADMSSADKARSLQLYSDILVKQHHFGKAIRALDQSIALENPGENFNYTVEKSNIIKLRNMLYGFIFCLLYYIAMVILPIPLKFWRHFNLQNYARQIARPLLLLALVSLGPVLILNIIQKPEVDLRFFYGQLGLSVLSLMVIRVLAPLSLKTSRLVYVLMSCLQMGAASFMPYFMTVYSGRKILISTVTEADIDPVPSLFLILIWGSSAAALLITVIYARRARHPHEQSKTILGGFTR</sequence>
<comment type="caution">
    <text evidence="3">The sequence shown here is derived from an EMBL/GenBank/DDBJ whole genome shotgun (WGS) entry which is preliminary data.</text>
</comment>
<reference evidence="3 4" key="1">
    <citation type="submission" date="2020-08" db="EMBL/GenBank/DDBJ databases">
        <title>Genomic Encyclopedia of Type Strains, Phase III (KMG-III): the genomes of soil and plant-associated and newly described type strains.</title>
        <authorList>
            <person name="Whitman W."/>
        </authorList>
    </citation>
    <scope>NUCLEOTIDE SEQUENCE [LARGE SCALE GENOMIC DNA]</scope>
    <source>
        <strain evidence="3 4">CECT 8234</strain>
    </source>
</reference>
<keyword evidence="4" id="KW-1185">Reference proteome</keyword>
<feature type="transmembrane region" description="Helical" evidence="1">
    <location>
        <begin position="395"/>
        <end position="416"/>
    </location>
</feature>
<accession>A0A7W5CBB1</accession>
<dbReference type="AlphaFoldDB" id="A0A7W5CBB1"/>
<evidence type="ECO:0000256" key="1">
    <source>
        <dbReference type="SAM" id="Phobius"/>
    </source>
</evidence>
<dbReference type="InterPro" id="IPR011990">
    <property type="entry name" value="TPR-like_helical_dom_sf"/>
</dbReference>
<name>A0A7W5CBB1_9BACL</name>
<dbReference type="SUPFAM" id="SSF48452">
    <property type="entry name" value="TPR-like"/>
    <property type="match status" value="1"/>
</dbReference>
<dbReference type="EMBL" id="JACHXW010000011">
    <property type="protein sequence ID" value="MBB3153634.1"/>
    <property type="molecule type" value="Genomic_DNA"/>
</dbReference>
<evidence type="ECO:0000256" key="2">
    <source>
        <dbReference type="SAM" id="SignalP"/>
    </source>
</evidence>
<feature type="transmembrane region" description="Helical" evidence="1">
    <location>
        <begin position="298"/>
        <end position="316"/>
    </location>
</feature>
<feature type="chain" id="PRO_5031083496" evidence="2">
    <location>
        <begin position="30"/>
        <end position="435"/>
    </location>
</feature>